<dbReference type="EMBL" id="JAOTJD010000027">
    <property type="protein sequence ID" value="MFD3265096.1"/>
    <property type="molecule type" value="Genomic_DNA"/>
</dbReference>
<dbReference type="PANTHER" id="PTHR34383:SF1">
    <property type="entry name" value="ADP-POLYPHOSPHATE PHOSPHOTRANSFERASE"/>
    <property type="match status" value="1"/>
</dbReference>
<protein>
    <recommendedName>
        <fullName evidence="4">ADP/GDP-polyphosphate phosphotransferase</fullName>
        <ecNumber evidence="4">2.7.4.-</ecNumber>
    </recommendedName>
    <alternativeName>
        <fullName evidence="4">Polyphosphate kinase PPK2</fullName>
    </alternativeName>
</protein>
<dbReference type="SUPFAM" id="SSF52540">
    <property type="entry name" value="P-loop containing nucleoside triphosphate hydrolases"/>
    <property type="match status" value="1"/>
</dbReference>
<dbReference type="PIRSF" id="PIRSF028756">
    <property type="entry name" value="PPK2_prd"/>
    <property type="match status" value="1"/>
</dbReference>
<name>A0ABW6CTL8_9CAUL</name>
<comment type="function">
    <text evidence="4">Uses inorganic polyphosphate (polyP) as a donor to convert GDP to GTP or ADP to ATP.</text>
</comment>
<evidence type="ECO:0000259" key="5">
    <source>
        <dbReference type="Pfam" id="PF03976"/>
    </source>
</evidence>
<evidence type="ECO:0000256" key="3">
    <source>
        <dbReference type="ARBA" id="ARBA00022777"/>
    </source>
</evidence>
<gene>
    <name evidence="6" type="primary">ppk2</name>
    <name evidence="6" type="ORF">OCL97_14140</name>
</gene>
<evidence type="ECO:0000313" key="6">
    <source>
        <dbReference type="EMBL" id="MFD3265096.1"/>
    </source>
</evidence>
<sequence length="256" mass="29059">MSKSDKSDNGLNDLEQAQLALVRFQQKAMESGAKVLIIFEGRDAAGKDGTIKRLTEHLSVRATRVVALPKPSDRERSQWYFQRYVPYLPAAGELVIFNRSWYNRGGVEPVMGFCTPEEHETFLRDVSAFEAMLVESGVNIVKLWLDVSKKEQAKRLAERHSDPLKVLKSSPLDEAAQSRWDDYTTARDEMLKRTHAAPSPWVCVRNDDKDAGRLNVMRHIVNAIAPKEIAKQIKNPDPEIVFPFVIEALTDGRLER</sequence>
<dbReference type="InterPro" id="IPR022488">
    <property type="entry name" value="PPK2-related"/>
</dbReference>
<dbReference type="PANTHER" id="PTHR34383">
    <property type="entry name" value="POLYPHOSPHATE:AMP PHOSPHOTRANSFERASE-RELATED"/>
    <property type="match status" value="1"/>
</dbReference>
<accession>A0ABW6CTL8</accession>
<evidence type="ECO:0000256" key="4">
    <source>
        <dbReference type="RuleBase" id="RU369062"/>
    </source>
</evidence>
<dbReference type="GO" id="GO:0008976">
    <property type="term" value="F:polyphosphate kinase activity"/>
    <property type="evidence" value="ECO:0007669"/>
    <property type="project" value="UniProtKB-EC"/>
</dbReference>
<keyword evidence="7" id="KW-1185">Reference proteome</keyword>
<dbReference type="EC" id="2.7.4.-" evidence="4"/>
<evidence type="ECO:0000256" key="2">
    <source>
        <dbReference type="ARBA" id="ARBA00022679"/>
    </source>
</evidence>
<dbReference type="Gene3D" id="3.40.50.300">
    <property type="entry name" value="P-loop containing nucleotide triphosphate hydrolases"/>
    <property type="match status" value="1"/>
</dbReference>
<organism evidence="6 7">
    <name type="scientific">Phenylobacterium ferrooxidans</name>
    <dbReference type="NCBI Taxonomy" id="2982689"/>
    <lineage>
        <taxon>Bacteria</taxon>
        <taxon>Pseudomonadati</taxon>
        <taxon>Pseudomonadota</taxon>
        <taxon>Alphaproteobacteria</taxon>
        <taxon>Caulobacterales</taxon>
        <taxon>Caulobacteraceae</taxon>
        <taxon>Phenylobacterium</taxon>
    </lineage>
</organism>
<dbReference type="InterPro" id="IPR016898">
    <property type="entry name" value="Polyphosphate_phosphotransfera"/>
</dbReference>
<proteinExistence type="inferred from homology"/>
<dbReference type="RefSeq" id="WP_377370585.1">
    <property type="nucleotide sequence ID" value="NZ_JAOTJD010000027.1"/>
</dbReference>
<dbReference type="Proteomes" id="UP001598130">
    <property type="component" value="Unassembled WGS sequence"/>
</dbReference>
<dbReference type="NCBIfam" id="TIGR03707">
    <property type="entry name" value="PPK2_P_aer"/>
    <property type="match status" value="1"/>
</dbReference>
<dbReference type="InterPro" id="IPR022486">
    <property type="entry name" value="PPK2_PA0141"/>
</dbReference>
<keyword evidence="3 4" id="KW-0418">Kinase</keyword>
<evidence type="ECO:0000313" key="7">
    <source>
        <dbReference type="Proteomes" id="UP001598130"/>
    </source>
</evidence>
<dbReference type="InterPro" id="IPR027417">
    <property type="entry name" value="P-loop_NTPase"/>
</dbReference>
<keyword evidence="2 4" id="KW-0808">Transferase</keyword>
<comment type="subunit">
    <text evidence="4">Homotetramer.</text>
</comment>
<comment type="caution">
    <text evidence="6">The sequence shown here is derived from an EMBL/GenBank/DDBJ whole genome shotgun (WGS) entry which is preliminary data.</text>
</comment>
<evidence type="ECO:0000256" key="1">
    <source>
        <dbReference type="ARBA" id="ARBA00009924"/>
    </source>
</evidence>
<reference evidence="6 7" key="1">
    <citation type="submission" date="2022-09" db="EMBL/GenBank/DDBJ databases">
        <title>New species of Phenylobacterium.</title>
        <authorList>
            <person name="Mieszkin S."/>
        </authorList>
    </citation>
    <scope>NUCLEOTIDE SEQUENCE [LARGE SCALE GENOMIC DNA]</scope>
    <source>
        <strain evidence="6 7">HK31-G</strain>
    </source>
</reference>
<feature type="domain" description="Polyphosphate kinase-2-related" evidence="5">
    <location>
        <begin position="7"/>
        <end position="229"/>
    </location>
</feature>
<dbReference type="Pfam" id="PF03976">
    <property type="entry name" value="PPK2"/>
    <property type="match status" value="1"/>
</dbReference>
<comment type="similarity">
    <text evidence="1 4">Belongs to the polyphosphate kinase 2 (PPK2) family. Class I subfamily.</text>
</comment>